<dbReference type="Gene3D" id="3.30.70.1740">
    <property type="entry name" value="Bypass-of-forespore C, C-terminal domain"/>
    <property type="match status" value="1"/>
</dbReference>
<proteinExistence type="predicted"/>
<dbReference type="PATRIC" id="fig|162209.4.peg.3029"/>
<dbReference type="Pfam" id="PF08955">
    <property type="entry name" value="BofC_C"/>
    <property type="match status" value="1"/>
</dbReference>
<dbReference type="EMBL" id="CP013652">
    <property type="protein sequence ID" value="ALS23215.1"/>
    <property type="molecule type" value="Genomic_DNA"/>
</dbReference>
<protein>
    <submittedName>
        <fullName evidence="2">Bypass of forespore C</fullName>
    </submittedName>
</protein>
<evidence type="ECO:0000313" key="2">
    <source>
        <dbReference type="EMBL" id="ALS23215.1"/>
    </source>
</evidence>
<organism evidence="2 3">
    <name type="scientific">Paenibacillus naphthalenovorans</name>
    <dbReference type="NCBI Taxonomy" id="162209"/>
    <lineage>
        <taxon>Bacteria</taxon>
        <taxon>Bacillati</taxon>
        <taxon>Bacillota</taxon>
        <taxon>Bacilli</taxon>
        <taxon>Bacillales</taxon>
        <taxon>Paenibacillaceae</taxon>
        <taxon>Paenibacillus</taxon>
    </lineage>
</organism>
<accession>A0A0U2MY43</accession>
<dbReference type="Proteomes" id="UP000061660">
    <property type="component" value="Chromosome"/>
</dbReference>
<dbReference type="InterPro" id="IPR015050">
    <property type="entry name" value="BofC_C"/>
</dbReference>
<dbReference type="KEGG" id="pnp:IJ22_28420"/>
<evidence type="ECO:0000259" key="1">
    <source>
        <dbReference type="Pfam" id="PF08955"/>
    </source>
</evidence>
<dbReference type="OrthoDB" id="2678751at2"/>
<dbReference type="InterPro" id="IPR038117">
    <property type="entry name" value="BofC_C_sf"/>
</dbReference>
<dbReference type="AlphaFoldDB" id="A0A0U2MY43"/>
<dbReference type="RefSeq" id="WP_062409236.1">
    <property type="nucleotide sequence ID" value="NZ_CP013652.1"/>
</dbReference>
<keyword evidence="3" id="KW-1185">Reference proteome</keyword>
<dbReference type="STRING" id="162209.IJ22_28420"/>
<name>A0A0U2MY43_9BACL</name>
<feature type="domain" description="Bypass of forespore C C-terminal" evidence="1">
    <location>
        <begin position="139"/>
        <end position="217"/>
    </location>
</feature>
<reference evidence="3" key="1">
    <citation type="submission" date="2015-12" db="EMBL/GenBank/DDBJ databases">
        <title>Complete genome sequences of two moderately thermophilic Paenibacillus species.</title>
        <authorList>
            <person name="Butler R.III."/>
            <person name="Wang J."/>
            <person name="Stark B.C."/>
            <person name="Pombert J.-F."/>
        </authorList>
    </citation>
    <scope>NUCLEOTIDE SEQUENCE [LARGE SCALE GENOMIC DNA]</scope>
    <source>
        <strain evidence="3">32O-Y</strain>
    </source>
</reference>
<sequence>MNLLSFWNQFKKQLKKKLRVRRRWMNLAGFLFVAGTLAAGIWLFSDRLAGPAAWKEQEQAVFGRNMKEFRQPEDEVLKMVAGMDGQREAYMKKAYVCGEEFQRLGMMSSTDILAYHRTHPSYKVSLDEGNKVYFTETVDDLSPQCKENAYFGLDTKGNLSLFEGVPGSGGESIIRTFFQLNIEHLESSLPRETVKQLYRGIRVRDLDDYNSVLSTLSDYAMEETENVLQKSSNR</sequence>
<gene>
    <name evidence="2" type="ORF">IJ22_28420</name>
</gene>
<evidence type="ECO:0000313" key="3">
    <source>
        <dbReference type="Proteomes" id="UP000061660"/>
    </source>
</evidence>
<reference evidence="2 3" key="2">
    <citation type="journal article" date="2016" name="Genome Announc.">
        <title>Complete Genome Sequences of Two Interactive Moderate Thermophiles, Paenibacillus napthalenovorans 32O-Y and Paenibacillus sp. 32O-W.</title>
        <authorList>
            <person name="Butler R.R.III."/>
            <person name="Wang J."/>
            <person name="Stark B.C."/>
            <person name="Pombert J.F."/>
        </authorList>
    </citation>
    <scope>NUCLEOTIDE SEQUENCE [LARGE SCALE GENOMIC DNA]</scope>
    <source>
        <strain evidence="2 3">32O-Y</strain>
    </source>
</reference>